<sequence length="69" mass="7744">MPAPPHCHLCPPWPRPLICTLRLLSSLPRGSGFGQLKRTGCLAQLVFGCLPAMKVTLFKNFWTWEPAVR</sequence>
<comment type="caution">
    <text evidence="1">The sequence shown here is derived from an EMBL/GenBank/DDBJ whole genome shotgun (WGS) entry which is preliminary data.</text>
</comment>
<dbReference type="EMBL" id="JAERUA010000025">
    <property type="protein sequence ID" value="KAI1881990.1"/>
    <property type="molecule type" value="Genomic_DNA"/>
</dbReference>
<accession>A0A8T3CDQ0</accession>
<keyword evidence="2" id="KW-1185">Reference proteome</keyword>
<dbReference type="Proteomes" id="UP000829720">
    <property type="component" value="Unassembled WGS sequence"/>
</dbReference>
<proteinExistence type="predicted"/>
<name>A0A8T3CDQ0_9TELE</name>
<reference evidence="1" key="1">
    <citation type="submission" date="2021-01" db="EMBL/GenBank/DDBJ databases">
        <authorList>
            <person name="Zahm M."/>
            <person name="Roques C."/>
            <person name="Cabau C."/>
            <person name="Klopp C."/>
            <person name="Donnadieu C."/>
            <person name="Jouanno E."/>
            <person name="Lampietro C."/>
            <person name="Louis A."/>
            <person name="Herpin A."/>
            <person name="Echchiki A."/>
            <person name="Berthelot C."/>
            <person name="Parey E."/>
            <person name="Roest-Crollius H."/>
            <person name="Braasch I."/>
            <person name="Postlethwait J."/>
            <person name="Bobe J."/>
            <person name="Montfort J."/>
            <person name="Bouchez O."/>
            <person name="Begum T."/>
            <person name="Mejri S."/>
            <person name="Adams A."/>
            <person name="Chen W.-J."/>
            <person name="Guiguen Y."/>
        </authorList>
    </citation>
    <scope>NUCLEOTIDE SEQUENCE</scope>
    <source>
        <tissue evidence="1">Blood</tissue>
    </source>
</reference>
<evidence type="ECO:0000313" key="2">
    <source>
        <dbReference type="Proteomes" id="UP000829720"/>
    </source>
</evidence>
<dbReference type="OrthoDB" id="10635331at2759"/>
<gene>
    <name evidence="1" type="ORF">AGOR_G00245920</name>
</gene>
<protein>
    <submittedName>
        <fullName evidence="1">Uncharacterized protein</fullName>
    </submittedName>
</protein>
<evidence type="ECO:0000313" key="1">
    <source>
        <dbReference type="EMBL" id="KAI1881990.1"/>
    </source>
</evidence>
<organism evidence="1 2">
    <name type="scientific">Albula goreensis</name>
    <dbReference type="NCBI Taxonomy" id="1534307"/>
    <lineage>
        <taxon>Eukaryota</taxon>
        <taxon>Metazoa</taxon>
        <taxon>Chordata</taxon>
        <taxon>Craniata</taxon>
        <taxon>Vertebrata</taxon>
        <taxon>Euteleostomi</taxon>
        <taxon>Actinopterygii</taxon>
        <taxon>Neopterygii</taxon>
        <taxon>Teleostei</taxon>
        <taxon>Albuliformes</taxon>
        <taxon>Albulidae</taxon>
        <taxon>Albula</taxon>
    </lineage>
</organism>
<dbReference type="AlphaFoldDB" id="A0A8T3CDQ0"/>